<keyword evidence="2" id="KW-1185">Reference proteome</keyword>
<dbReference type="EMBL" id="MNAD01001671">
    <property type="protein sequence ID" value="OJT02410.1"/>
    <property type="molecule type" value="Genomic_DNA"/>
</dbReference>
<gene>
    <name evidence="1" type="ORF">TRAPUB_7063</name>
</gene>
<organism evidence="1 2">
    <name type="scientific">Trametes pubescens</name>
    <name type="common">White-rot fungus</name>
    <dbReference type="NCBI Taxonomy" id="154538"/>
    <lineage>
        <taxon>Eukaryota</taxon>
        <taxon>Fungi</taxon>
        <taxon>Dikarya</taxon>
        <taxon>Basidiomycota</taxon>
        <taxon>Agaricomycotina</taxon>
        <taxon>Agaricomycetes</taxon>
        <taxon>Polyporales</taxon>
        <taxon>Polyporaceae</taxon>
        <taxon>Trametes</taxon>
    </lineage>
</organism>
<comment type="caution">
    <text evidence="1">The sequence shown here is derived from an EMBL/GenBank/DDBJ whole genome shotgun (WGS) entry which is preliminary data.</text>
</comment>
<dbReference type="Proteomes" id="UP000184267">
    <property type="component" value="Unassembled WGS sequence"/>
</dbReference>
<accession>A0A1M2V484</accession>
<reference evidence="1 2" key="1">
    <citation type="submission" date="2016-10" db="EMBL/GenBank/DDBJ databases">
        <title>Genome sequence of the basidiomycete white-rot fungus Trametes pubescens.</title>
        <authorList>
            <person name="Makela M.R."/>
            <person name="Granchi Z."/>
            <person name="Peng M."/>
            <person name="De Vries R.P."/>
            <person name="Grigoriev I."/>
            <person name="Riley R."/>
            <person name="Hilden K."/>
        </authorList>
    </citation>
    <scope>NUCLEOTIDE SEQUENCE [LARGE SCALE GENOMIC DNA]</scope>
    <source>
        <strain evidence="1 2">FBCC735</strain>
    </source>
</reference>
<name>A0A1M2V484_TRAPU</name>
<evidence type="ECO:0000313" key="2">
    <source>
        <dbReference type="Proteomes" id="UP000184267"/>
    </source>
</evidence>
<evidence type="ECO:0000313" key="1">
    <source>
        <dbReference type="EMBL" id="OJT02410.1"/>
    </source>
</evidence>
<dbReference type="AlphaFoldDB" id="A0A1M2V484"/>
<proteinExistence type="predicted"/>
<protein>
    <submittedName>
        <fullName evidence="1">Uncharacterized protein</fullName>
    </submittedName>
</protein>
<sequence>MRYIPDFDAWRWLPVSLCSDYEPPLKAFHTEGSVFRASDALPLAAFLSQMFPRMTPHALRSPLGTTWPEMENLYRLFSRVRRQERGPSLVPDVTERPPRDILSYIPMERGSLDSNSTVDSDYSEWSTLALQ</sequence>